<reference evidence="1 2" key="1">
    <citation type="submission" date="2018-08" db="EMBL/GenBank/DDBJ databases">
        <title>A genome reference for cultivated species of the human gut microbiota.</title>
        <authorList>
            <person name="Zou Y."/>
            <person name="Xue W."/>
            <person name="Luo G."/>
        </authorList>
    </citation>
    <scope>NUCLEOTIDE SEQUENCE [LARGE SCALE GENOMIC DNA]</scope>
    <source>
        <strain evidence="1 2">AM12-10</strain>
    </source>
</reference>
<organism evidence="1 2">
    <name type="scientific">Bifidobacterium bifidum</name>
    <dbReference type="NCBI Taxonomy" id="1681"/>
    <lineage>
        <taxon>Bacteria</taxon>
        <taxon>Bacillati</taxon>
        <taxon>Actinomycetota</taxon>
        <taxon>Actinomycetes</taxon>
        <taxon>Bifidobacteriales</taxon>
        <taxon>Bifidobacteriaceae</taxon>
        <taxon>Bifidobacterium</taxon>
    </lineage>
</organism>
<gene>
    <name evidence="1" type="ORF">DW137_03265</name>
</gene>
<comment type="caution">
    <text evidence="1">The sequence shown here is derived from an EMBL/GenBank/DDBJ whole genome shotgun (WGS) entry which is preliminary data.</text>
</comment>
<dbReference type="SUPFAM" id="SSF143880">
    <property type="entry name" value="NE0471 N-terminal domain-like"/>
    <property type="match status" value="1"/>
</dbReference>
<dbReference type="InterPro" id="IPR036782">
    <property type="entry name" value="NE0471-like_N"/>
</dbReference>
<evidence type="ECO:0000313" key="2">
    <source>
        <dbReference type="Proteomes" id="UP000283727"/>
    </source>
</evidence>
<dbReference type="Pfam" id="PF10387">
    <property type="entry name" value="DUF2442"/>
    <property type="match status" value="1"/>
</dbReference>
<dbReference type="InterPro" id="IPR018841">
    <property type="entry name" value="DUF2442"/>
</dbReference>
<evidence type="ECO:0000313" key="1">
    <source>
        <dbReference type="EMBL" id="RHJ23680.1"/>
    </source>
</evidence>
<proteinExistence type="predicted"/>
<protein>
    <submittedName>
        <fullName evidence="1">DUF2442 domain-containing protein</fullName>
    </submittedName>
</protein>
<dbReference type="Proteomes" id="UP000283727">
    <property type="component" value="Unassembled WGS sequence"/>
</dbReference>
<sequence length="100" mass="11172">MFIRLLRLPYETRFIVSVPDEVWVTDAVALDGSHVALRFSDGHCGVLDMSPYMDDGVFKRLRDPNVFRTARAGVSTVEWDNSTIDIAPETAYAHAVPFGV</sequence>
<dbReference type="EMBL" id="QRLR01000002">
    <property type="protein sequence ID" value="RHJ23680.1"/>
    <property type="molecule type" value="Genomic_DNA"/>
</dbReference>
<name>A0A415C5I7_BIFBI</name>
<accession>A0A415C5I7</accession>
<dbReference type="AlphaFoldDB" id="A0A415C5I7"/>
<dbReference type="Gene3D" id="3.30.2020.10">
    <property type="entry name" value="NE0471-like N-terminal domain"/>
    <property type="match status" value="1"/>
</dbReference>